<comment type="caution">
    <text evidence="1">The sequence shown here is derived from an EMBL/GenBank/DDBJ whole genome shotgun (WGS) entry which is preliminary data.</text>
</comment>
<sequence>MNLPEVISPTKNIGKSVVESFKDELAHPRELILTKRDVNEESNATEEETTEVGDENTTPLPTESVEYDESTPAPVVTSTKPPTPRQTAKPSKASELTTPSSVQDRLDNDEPIIEEADDQEDANTVKPVEIEKPKPPKKQRKPKPAAPSLSSRSQPEENGESMAASGAPRPATNYLPPMPSVNIPPSEFIPPQYPAFGFAPQPMLPPGPYYYPQPSGPAFSESQVGQNPNGASAFGGSFASASASASAGPNGQGSTQISTSTFPGSGIQQSSSSFSGSGPGGSVGIQSPGTVGSSFSGPGFQHSSSSSSSFPGGVSQQSSSSASSSSSPGGFSQQSVSSSNGPSSITIRGSFGDNESVGIEVNGPEPAAGNAAPGPNYGYSNAGYTGASSYQPYYNTYNSIPNYGSYGNPSDLQNYFQQYFAALQAQQLAFQRQIQAQIQAHQQALWDQSNRIDSNFNTIPSGSYYNGAQIASASGSIGPNGGYQTGQISPAAPGIFSRFGESIPAPSGNSYGVFSSASSSSSTGPDGKVHSQKHATVAVNDNGKVSIKHIHDP</sequence>
<dbReference type="EMBL" id="CM056743">
    <property type="protein sequence ID" value="KAJ8670051.1"/>
    <property type="molecule type" value="Genomic_DNA"/>
</dbReference>
<accession>A0ACC2NGL1</accession>
<keyword evidence="2" id="KW-1185">Reference proteome</keyword>
<evidence type="ECO:0000313" key="2">
    <source>
        <dbReference type="Proteomes" id="UP001239111"/>
    </source>
</evidence>
<name>A0ACC2NGL1_9HYME</name>
<organism evidence="1 2">
    <name type="scientific">Eretmocerus hayati</name>
    <dbReference type="NCBI Taxonomy" id="131215"/>
    <lineage>
        <taxon>Eukaryota</taxon>
        <taxon>Metazoa</taxon>
        <taxon>Ecdysozoa</taxon>
        <taxon>Arthropoda</taxon>
        <taxon>Hexapoda</taxon>
        <taxon>Insecta</taxon>
        <taxon>Pterygota</taxon>
        <taxon>Neoptera</taxon>
        <taxon>Endopterygota</taxon>
        <taxon>Hymenoptera</taxon>
        <taxon>Apocrita</taxon>
        <taxon>Proctotrupomorpha</taxon>
        <taxon>Chalcidoidea</taxon>
        <taxon>Aphelinidae</taxon>
        <taxon>Aphelininae</taxon>
        <taxon>Eretmocerus</taxon>
    </lineage>
</organism>
<evidence type="ECO:0000313" key="1">
    <source>
        <dbReference type="EMBL" id="KAJ8670051.1"/>
    </source>
</evidence>
<gene>
    <name evidence="1" type="ORF">QAD02_001310</name>
</gene>
<protein>
    <submittedName>
        <fullName evidence="1">Uncharacterized protein</fullName>
    </submittedName>
</protein>
<dbReference type="Proteomes" id="UP001239111">
    <property type="component" value="Chromosome 3"/>
</dbReference>
<reference evidence="1" key="1">
    <citation type="submission" date="2023-04" db="EMBL/GenBank/DDBJ databases">
        <title>A chromosome-level genome assembly of the parasitoid wasp Eretmocerus hayati.</title>
        <authorList>
            <person name="Zhong Y."/>
            <person name="Liu S."/>
            <person name="Liu Y."/>
        </authorList>
    </citation>
    <scope>NUCLEOTIDE SEQUENCE</scope>
    <source>
        <strain evidence="1">ZJU_SS_LIU_2023</strain>
    </source>
</reference>
<proteinExistence type="predicted"/>